<dbReference type="SUPFAM" id="SSF46955">
    <property type="entry name" value="Putative DNA-binding domain"/>
    <property type="match status" value="1"/>
</dbReference>
<dbReference type="RefSeq" id="WP_142766140.1">
    <property type="nucleotide sequence ID" value="NZ_CP041356.1"/>
</dbReference>
<dbReference type="AlphaFoldDB" id="A0A514Z7H1"/>
<gene>
    <name evidence="7" type="ORF">FLP15_04325</name>
</gene>
<evidence type="ECO:0000313" key="7">
    <source>
        <dbReference type="EMBL" id="QDK70539.1"/>
    </source>
</evidence>
<dbReference type="Gene3D" id="1.10.1660.10">
    <property type="match status" value="1"/>
</dbReference>
<dbReference type="Pfam" id="PF13411">
    <property type="entry name" value="MerR_1"/>
    <property type="match status" value="1"/>
</dbReference>
<reference evidence="7 8" key="1">
    <citation type="submission" date="2019-07" db="EMBL/GenBank/DDBJ databases">
        <title>Genome sequencing of KACC 19320.</title>
        <authorList>
            <person name="Heo J."/>
            <person name="Kim S.-J."/>
            <person name="Kim J.-S."/>
            <person name="Hong S.-B."/>
            <person name="Kwon S.-W."/>
        </authorList>
    </citation>
    <scope>NUCLEOTIDE SEQUENCE [LARGE SCALE GENOMIC DNA]</scope>
    <source>
        <strain evidence="7 8">KACC 19320</strain>
    </source>
</reference>
<dbReference type="GO" id="GO:0003677">
    <property type="term" value="F:DNA binding"/>
    <property type="evidence" value="ECO:0007669"/>
    <property type="project" value="UniProtKB-KW"/>
</dbReference>
<evidence type="ECO:0000259" key="6">
    <source>
        <dbReference type="PROSITE" id="PS50937"/>
    </source>
</evidence>
<evidence type="ECO:0000256" key="4">
    <source>
        <dbReference type="ARBA" id="ARBA00023163"/>
    </source>
</evidence>
<keyword evidence="1" id="KW-0678">Repressor</keyword>
<dbReference type="GO" id="GO:0003700">
    <property type="term" value="F:DNA-binding transcription factor activity"/>
    <property type="evidence" value="ECO:0007669"/>
    <property type="project" value="InterPro"/>
</dbReference>
<accession>A0A514Z7H1</accession>
<dbReference type="PANTHER" id="PTHR30204">
    <property type="entry name" value="REDOX-CYCLING DRUG-SENSING TRANSCRIPTIONAL ACTIVATOR SOXR"/>
    <property type="match status" value="1"/>
</dbReference>
<proteinExistence type="predicted"/>
<evidence type="ECO:0000256" key="5">
    <source>
        <dbReference type="SAM" id="Coils"/>
    </source>
</evidence>
<feature type="coiled-coil region" evidence="5">
    <location>
        <begin position="77"/>
        <end position="111"/>
    </location>
</feature>
<keyword evidence="5" id="KW-0175">Coiled coil</keyword>
<feature type="domain" description="HTH merR-type" evidence="6">
    <location>
        <begin position="1"/>
        <end position="69"/>
    </location>
</feature>
<evidence type="ECO:0000256" key="2">
    <source>
        <dbReference type="ARBA" id="ARBA00023015"/>
    </source>
</evidence>
<dbReference type="InterPro" id="IPR047057">
    <property type="entry name" value="MerR_fam"/>
</dbReference>
<evidence type="ECO:0000256" key="3">
    <source>
        <dbReference type="ARBA" id="ARBA00023125"/>
    </source>
</evidence>
<protein>
    <submittedName>
        <fullName evidence="7">MerR family transcriptional regulator</fullName>
    </submittedName>
</protein>
<keyword evidence="8" id="KW-1185">Reference proteome</keyword>
<dbReference type="InterPro" id="IPR009061">
    <property type="entry name" value="DNA-bd_dom_put_sf"/>
</dbReference>
<name>A0A514Z7H1_9LACT</name>
<dbReference type="Proteomes" id="UP000315128">
    <property type="component" value="Chromosome"/>
</dbReference>
<dbReference type="EMBL" id="CP041356">
    <property type="protein sequence ID" value="QDK70539.1"/>
    <property type="molecule type" value="Genomic_DNA"/>
</dbReference>
<dbReference type="InterPro" id="IPR000551">
    <property type="entry name" value="MerR-type_HTH_dom"/>
</dbReference>
<dbReference type="PROSITE" id="PS50937">
    <property type="entry name" value="HTH_MERR_2"/>
    <property type="match status" value="1"/>
</dbReference>
<dbReference type="KEGG" id="lack:FLP15_04325"/>
<keyword evidence="2" id="KW-0805">Transcription regulation</keyword>
<evidence type="ECO:0000256" key="1">
    <source>
        <dbReference type="ARBA" id="ARBA00022491"/>
    </source>
</evidence>
<sequence length="132" mass="15525">MSTIQDVSKQFNVPASSIRFYERKGFLKIPRDNNGNRVFDEESLTRLELVLHYRTAGVSLQDIHEIFDSYENHQLSVKLLRKTALELDEKILELQKTREFLTNKIALHEKLAQQESEKFKNEQQRTNSTTDL</sequence>
<keyword evidence="3" id="KW-0238">DNA-binding</keyword>
<evidence type="ECO:0000313" key="8">
    <source>
        <dbReference type="Proteomes" id="UP000315128"/>
    </source>
</evidence>
<organism evidence="7 8">
    <name type="scientific">Lactococcus protaetiae</name>
    <dbReference type="NCBI Taxonomy" id="2592653"/>
    <lineage>
        <taxon>Bacteria</taxon>
        <taxon>Bacillati</taxon>
        <taxon>Bacillota</taxon>
        <taxon>Bacilli</taxon>
        <taxon>Lactobacillales</taxon>
        <taxon>Streptococcaceae</taxon>
        <taxon>Lactococcus</taxon>
    </lineage>
</organism>
<dbReference type="OrthoDB" id="9811174at2"/>
<dbReference type="SMART" id="SM00422">
    <property type="entry name" value="HTH_MERR"/>
    <property type="match status" value="1"/>
</dbReference>
<dbReference type="PANTHER" id="PTHR30204:SF69">
    <property type="entry name" value="MERR-FAMILY TRANSCRIPTIONAL REGULATOR"/>
    <property type="match status" value="1"/>
</dbReference>
<keyword evidence="4" id="KW-0804">Transcription</keyword>